<feature type="compositionally biased region" description="Basic and acidic residues" evidence="8">
    <location>
        <begin position="12"/>
        <end position="27"/>
    </location>
</feature>
<dbReference type="GO" id="GO:0003697">
    <property type="term" value="F:single-stranded DNA binding"/>
    <property type="evidence" value="ECO:0007669"/>
    <property type="project" value="InterPro"/>
</dbReference>
<keyword evidence="3" id="KW-0227">DNA damage</keyword>
<keyword evidence="4" id="KW-0378">Hydrolase</keyword>
<keyword evidence="10" id="KW-1185">Reference proteome</keyword>
<dbReference type="GO" id="GO:0016829">
    <property type="term" value="F:lyase activity"/>
    <property type="evidence" value="ECO:0007669"/>
    <property type="project" value="UniProtKB-KW"/>
</dbReference>
<dbReference type="AlphaFoldDB" id="A0A8U0HY76"/>
<dbReference type="GeneID" id="72185003"/>
<evidence type="ECO:0000256" key="3">
    <source>
        <dbReference type="ARBA" id="ARBA00022763"/>
    </source>
</evidence>
<evidence type="ECO:0000256" key="5">
    <source>
        <dbReference type="ARBA" id="ARBA00023124"/>
    </source>
</evidence>
<keyword evidence="5" id="KW-0190">Covalent protein-DNA linkage</keyword>
<dbReference type="EMBL" id="CP096659">
    <property type="protein sequence ID" value="UPV75867.1"/>
    <property type="molecule type" value="Genomic_DNA"/>
</dbReference>
<proteinExistence type="inferred from homology"/>
<organism evidence="9 10">
    <name type="scientific">Halorussus limi</name>
    <dbReference type="NCBI Taxonomy" id="2938695"/>
    <lineage>
        <taxon>Archaea</taxon>
        <taxon>Methanobacteriati</taxon>
        <taxon>Methanobacteriota</taxon>
        <taxon>Stenosarchaea group</taxon>
        <taxon>Halobacteria</taxon>
        <taxon>Halobacteriales</taxon>
        <taxon>Haladaptataceae</taxon>
        <taxon>Halorussus</taxon>
    </lineage>
</organism>
<evidence type="ECO:0000256" key="2">
    <source>
        <dbReference type="ARBA" id="ARBA00022670"/>
    </source>
</evidence>
<dbReference type="PANTHER" id="PTHR13604">
    <property type="entry name" value="DC12-RELATED"/>
    <property type="match status" value="1"/>
</dbReference>
<evidence type="ECO:0000256" key="6">
    <source>
        <dbReference type="ARBA" id="ARBA00023125"/>
    </source>
</evidence>
<dbReference type="InterPro" id="IPR036590">
    <property type="entry name" value="SRAP-like"/>
</dbReference>
<dbReference type="Proteomes" id="UP000830729">
    <property type="component" value="Chromosome"/>
</dbReference>
<keyword evidence="6" id="KW-0238">DNA-binding</keyword>
<feature type="compositionally biased region" description="Acidic residues" evidence="8">
    <location>
        <begin position="208"/>
        <end position="226"/>
    </location>
</feature>
<dbReference type="InterPro" id="IPR003738">
    <property type="entry name" value="SRAP"/>
</dbReference>
<evidence type="ECO:0000256" key="7">
    <source>
        <dbReference type="ARBA" id="ARBA00023239"/>
    </source>
</evidence>
<evidence type="ECO:0000256" key="4">
    <source>
        <dbReference type="ARBA" id="ARBA00022801"/>
    </source>
</evidence>
<keyword evidence="7" id="KW-0456">Lyase</keyword>
<dbReference type="GO" id="GO:0006508">
    <property type="term" value="P:proteolysis"/>
    <property type="evidence" value="ECO:0007669"/>
    <property type="project" value="UniProtKB-KW"/>
</dbReference>
<dbReference type="GO" id="GO:0008233">
    <property type="term" value="F:peptidase activity"/>
    <property type="evidence" value="ECO:0007669"/>
    <property type="project" value="UniProtKB-KW"/>
</dbReference>
<dbReference type="Gene3D" id="3.90.1680.10">
    <property type="entry name" value="SOS response associated peptidase-like"/>
    <property type="match status" value="1"/>
</dbReference>
<feature type="region of interest" description="Disordered" evidence="8">
    <location>
        <begin position="196"/>
        <end position="226"/>
    </location>
</feature>
<evidence type="ECO:0000313" key="9">
    <source>
        <dbReference type="EMBL" id="UPV75867.1"/>
    </source>
</evidence>
<dbReference type="Pfam" id="PF02586">
    <property type="entry name" value="SRAP"/>
    <property type="match status" value="1"/>
</dbReference>
<protein>
    <submittedName>
        <fullName evidence="9">SOS response-associated peptidase</fullName>
    </submittedName>
</protein>
<dbReference type="PANTHER" id="PTHR13604:SF0">
    <property type="entry name" value="ABASIC SITE PROCESSING PROTEIN HMCES"/>
    <property type="match status" value="1"/>
</dbReference>
<comment type="similarity">
    <text evidence="1">Belongs to the SOS response-associated peptidase family.</text>
</comment>
<accession>A0A8U0HY76</accession>
<sequence>MCGRTSLFAPPEEVRERFDAEPVRPLEPRYNVSPGQSHPVVRSDDPDAVRFPTWGLVPRWSDDTPSSGHVNARAETLAEKPSFREAFAERRCLVLADGFYEWKQTPTGTQPYRIEREDRAPFAFAGLWEPGTEGRDATFTVVTTEPNAVVEAVHHRMPAMLSPGEERRWLEADSEDGLADLLDPYPAAEMRAYPVSSAVDDPRNDGPELVEEVPAEEDVQTGLDEF</sequence>
<dbReference type="RefSeq" id="WP_248651904.1">
    <property type="nucleotide sequence ID" value="NZ_CP096659.1"/>
</dbReference>
<dbReference type="GO" id="GO:0106300">
    <property type="term" value="P:protein-DNA covalent cross-linking repair"/>
    <property type="evidence" value="ECO:0007669"/>
    <property type="project" value="InterPro"/>
</dbReference>
<feature type="region of interest" description="Disordered" evidence="8">
    <location>
        <begin position="1"/>
        <end position="46"/>
    </location>
</feature>
<name>A0A8U0HY76_9EURY</name>
<reference evidence="9 10" key="1">
    <citation type="submission" date="2022-04" db="EMBL/GenBank/DDBJ databases">
        <title>Diverse halophilic archaea isolated from saline environments.</title>
        <authorList>
            <person name="Cui H.-L."/>
        </authorList>
    </citation>
    <scope>NUCLEOTIDE SEQUENCE [LARGE SCALE GENOMIC DNA]</scope>
    <source>
        <strain evidence="9 10">XZYJT49</strain>
    </source>
</reference>
<keyword evidence="2" id="KW-0645">Protease</keyword>
<dbReference type="KEGG" id="halx:M0R89_07350"/>
<evidence type="ECO:0000313" key="10">
    <source>
        <dbReference type="Proteomes" id="UP000830729"/>
    </source>
</evidence>
<gene>
    <name evidence="9" type="ORF">M0R89_07350</name>
</gene>
<dbReference type="SUPFAM" id="SSF143081">
    <property type="entry name" value="BB1717-like"/>
    <property type="match status" value="1"/>
</dbReference>
<evidence type="ECO:0000256" key="1">
    <source>
        <dbReference type="ARBA" id="ARBA00008136"/>
    </source>
</evidence>
<evidence type="ECO:0000256" key="8">
    <source>
        <dbReference type="SAM" id="MobiDB-lite"/>
    </source>
</evidence>